<protein>
    <recommendedName>
        <fullName evidence="4">Lipoprotein</fullName>
    </recommendedName>
</protein>
<dbReference type="PROSITE" id="PS51257">
    <property type="entry name" value="PROKAR_LIPOPROTEIN"/>
    <property type="match status" value="1"/>
</dbReference>
<reference evidence="2 3" key="2">
    <citation type="submission" date="2015-01" db="EMBL/GenBank/DDBJ databases">
        <authorList>
            <consortium name="NBRP consortium"/>
            <person name="Sawabe T."/>
            <person name="Meirelles P."/>
            <person name="Feng G."/>
            <person name="Sayaka M."/>
            <person name="Hattori M."/>
            <person name="Ohkuma M."/>
        </authorList>
    </citation>
    <scope>NUCLEOTIDE SEQUENCE [LARGE SCALE GENOMIC DNA]</scope>
    <source>
        <strain evidence="3">JCM 19231</strain>
    </source>
</reference>
<evidence type="ECO:0000313" key="2">
    <source>
        <dbReference type="EMBL" id="GAM58483.1"/>
    </source>
</evidence>
<keyword evidence="3" id="KW-1185">Reference proteome</keyword>
<accession>A0A0B8P5G2</accession>
<evidence type="ECO:0000256" key="1">
    <source>
        <dbReference type="SAM" id="MobiDB-lite"/>
    </source>
</evidence>
<name>A0A0B8P5G2_9VIBR</name>
<comment type="caution">
    <text evidence="2">The sequence shown here is derived from an EMBL/GenBank/DDBJ whole genome shotgun (WGS) entry which is preliminary data.</text>
</comment>
<evidence type="ECO:0000313" key="3">
    <source>
        <dbReference type="Proteomes" id="UP000031671"/>
    </source>
</evidence>
<feature type="region of interest" description="Disordered" evidence="1">
    <location>
        <begin position="17"/>
        <end position="36"/>
    </location>
</feature>
<reference evidence="2 3" key="1">
    <citation type="submission" date="2015-01" db="EMBL/GenBank/DDBJ databases">
        <title>Vibrio sp. C1 JCM 19231 whole genome shotgun sequence.</title>
        <authorList>
            <person name="Sawabe T."/>
            <person name="Meirelles P."/>
            <person name="Feng G."/>
            <person name="Sayaka M."/>
            <person name="Hattori M."/>
            <person name="Ohkuma M."/>
        </authorList>
    </citation>
    <scope>NUCLEOTIDE SEQUENCE [LARGE SCALE GENOMIC DNA]</scope>
    <source>
        <strain evidence="3">JCM 19231</strain>
    </source>
</reference>
<organism evidence="2 3">
    <name type="scientific">Vibrio ishigakensis</name>
    <dbReference type="NCBI Taxonomy" id="1481914"/>
    <lineage>
        <taxon>Bacteria</taxon>
        <taxon>Pseudomonadati</taxon>
        <taxon>Pseudomonadota</taxon>
        <taxon>Gammaproteobacteria</taxon>
        <taxon>Vibrionales</taxon>
        <taxon>Vibrionaceae</taxon>
        <taxon>Vibrio</taxon>
    </lineage>
</organism>
<gene>
    <name evidence="2" type="ORF">JCM19231_3089</name>
</gene>
<dbReference type="Proteomes" id="UP000031671">
    <property type="component" value="Unassembled WGS sequence"/>
</dbReference>
<proteinExistence type="predicted"/>
<dbReference type="EMBL" id="BBRZ01000089">
    <property type="protein sequence ID" value="GAM58483.1"/>
    <property type="molecule type" value="Genomic_DNA"/>
</dbReference>
<dbReference type="AlphaFoldDB" id="A0A0B8P5G2"/>
<evidence type="ECO:0008006" key="4">
    <source>
        <dbReference type="Google" id="ProtNLM"/>
    </source>
</evidence>
<sequence length="124" mass="13841">MKKLVLAALAVTLVGCGGGSNGENDPTDKPIEPTPPPTPEFCIECIVDNELPLPEVGHPDLPDDYVDVWDIPFMPCNDDQETLTLHKRGNHYSFSRDGDVNNIAWNLCESTYQTQLVYLMFIMM</sequence>